<dbReference type="RefSeq" id="WP_317997101.1">
    <property type="nucleotide sequence ID" value="NZ_AP025523.1"/>
</dbReference>
<dbReference type="KEGG" id="vab:WPS_13900"/>
<protein>
    <recommendedName>
        <fullName evidence="4">DUF2790 domain-containing protein</fullName>
    </recommendedName>
</protein>
<feature type="chain" id="PRO_5043043795" description="DUF2790 domain-containing protein" evidence="1">
    <location>
        <begin position="22"/>
        <end position="110"/>
    </location>
</feature>
<dbReference type="Proteomes" id="UP001317532">
    <property type="component" value="Chromosome"/>
</dbReference>
<sequence length="110" mass="11368">MNALISTFGLTVALGSATVAASAQMPAAPLAPAHQQTTLVVSANDTKTALQYRNVDPLRGIYVQKPAFAQCANQPVVGPMPVPAAGSLEAQPGYNFLIDFDLVGACRKGL</sequence>
<dbReference type="EMBL" id="AP025523">
    <property type="protein sequence ID" value="BDE06114.1"/>
    <property type="molecule type" value="Genomic_DNA"/>
</dbReference>
<keyword evidence="1" id="KW-0732">Signal</keyword>
<gene>
    <name evidence="2" type="ORF">WPS_13900</name>
</gene>
<evidence type="ECO:0008006" key="4">
    <source>
        <dbReference type="Google" id="ProtNLM"/>
    </source>
</evidence>
<organism evidence="2 3">
    <name type="scientific">Vulcanimicrobium alpinum</name>
    <dbReference type="NCBI Taxonomy" id="3016050"/>
    <lineage>
        <taxon>Bacteria</taxon>
        <taxon>Bacillati</taxon>
        <taxon>Vulcanimicrobiota</taxon>
        <taxon>Vulcanimicrobiia</taxon>
        <taxon>Vulcanimicrobiales</taxon>
        <taxon>Vulcanimicrobiaceae</taxon>
        <taxon>Vulcanimicrobium</taxon>
    </lineage>
</organism>
<reference evidence="2 3" key="1">
    <citation type="journal article" date="2022" name="ISME Commun">
        <title>Vulcanimicrobium alpinus gen. nov. sp. nov., the first cultivated representative of the candidate phylum 'Eremiobacterota', is a metabolically versatile aerobic anoxygenic phototroph.</title>
        <authorList>
            <person name="Yabe S."/>
            <person name="Muto K."/>
            <person name="Abe K."/>
            <person name="Yokota A."/>
            <person name="Staudigel H."/>
            <person name="Tebo B.M."/>
        </authorList>
    </citation>
    <scope>NUCLEOTIDE SEQUENCE [LARGE SCALE GENOMIC DNA]</scope>
    <source>
        <strain evidence="2 3">WC8-2</strain>
    </source>
</reference>
<name>A0AAN1XW66_UNVUL</name>
<keyword evidence="3" id="KW-1185">Reference proteome</keyword>
<evidence type="ECO:0000313" key="3">
    <source>
        <dbReference type="Proteomes" id="UP001317532"/>
    </source>
</evidence>
<dbReference type="AlphaFoldDB" id="A0AAN1XW66"/>
<feature type="signal peptide" evidence="1">
    <location>
        <begin position="1"/>
        <end position="21"/>
    </location>
</feature>
<accession>A0AAN1XW66</accession>
<proteinExistence type="predicted"/>
<evidence type="ECO:0000256" key="1">
    <source>
        <dbReference type="SAM" id="SignalP"/>
    </source>
</evidence>
<evidence type="ECO:0000313" key="2">
    <source>
        <dbReference type="EMBL" id="BDE06114.1"/>
    </source>
</evidence>